<accession>A0ABR7MUJ9</accession>
<dbReference type="RefSeq" id="WP_249304655.1">
    <property type="nucleotide sequence ID" value="NZ_JACRSW010000027.1"/>
</dbReference>
<comment type="caution">
    <text evidence="2">The sequence shown here is derived from an EMBL/GenBank/DDBJ whole genome shotgun (WGS) entry which is preliminary data.</text>
</comment>
<reference evidence="2 3" key="1">
    <citation type="submission" date="2020-08" db="EMBL/GenBank/DDBJ databases">
        <title>Genome public.</title>
        <authorList>
            <person name="Liu C."/>
            <person name="Sun Q."/>
        </authorList>
    </citation>
    <scope>NUCLEOTIDE SEQUENCE [LARGE SCALE GENOMIC DNA]</scope>
    <source>
        <strain evidence="2 3">BX3</strain>
    </source>
</reference>
<dbReference type="EMBL" id="JACRSW010000027">
    <property type="protein sequence ID" value="MBC8557466.1"/>
    <property type="molecule type" value="Genomic_DNA"/>
</dbReference>
<dbReference type="SMART" id="SM00240">
    <property type="entry name" value="FHA"/>
    <property type="match status" value="1"/>
</dbReference>
<name>A0ABR7MUJ9_9FIRM</name>
<evidence type="ECO:0000313" key="3">
    <source>
        <dbReference type="Proteomes" id="UP000637513"/>
    </source>
</evidence>
<dbReference type="InterPro" id="IPR000253">
    <property type="entry name" value="FHA_dom"/>
</dbReference>
<dbReference type="Pfam" id="PF00498">
    <property type="entry name" value="FHA"/>
    <property type="match status" value="1"/>
</dbReference>
<feature type="domain" description="FHA" evidence="1">
    <location>
        <begin position="47"/>
        <end position="98"/>
    </location>
</feature>
<dbReference type="PROSITE" id="PS50006">
    <property type="entry name" value="FHA_DOMAIN"/>
    <property type="match status" value="1"/>
</dbReference>
<dbReference type="SUPFAM" id="SSF49879">
    <property type="entry name" value="SMAD/FHA domain"/>
    <property type="match status" value="1"/>
</dbReference>
<proteinExistence type="predicted"/>
<evidence type="ECO:0000259" key="1">
    <source>
        <dbReference type="PROSITE" id="PS50006"/>
    </source>
</evidence>
<dbReference type="CDD" id="cd00060">
    <property type="entry name" value="FHA"/>
    <property type="match status" value="1"/>
</dbReference>
<sequence length="125" mass="13970">MGNLENDMSTMQVTKSLALSEDKTGGLICIRGSHIGQLIPLPSDVKVVLGRDVTQCQYVITDTQVSRKHCEIVYVGALDKYRVTDFSKNGTFLGDGTRLEKGKEYYLASTEELYLGNEDNLYKLR</sequence>
<evidence type="ECO:0000313" key="2">
    <source>
        <dbReference type="EMBL" id="MBC8557466.1"/>
    </source>
</evidence>
<dbReference type="InterPro" id="IPR008984">
    <property type="entry name" value="SMAD_FHA_dom_sf"/>
</dbReference>
<dbReference type="Proteomes" id="UP000637513">
    <property type="component" value="Unassembled WGS sequence"/>
</dbReference>
<protein>
    <submittedName>
        <fullName evidence="2">FHA domain-containing protein</fullName>
    </submittedName>
</protein>
<organism evidence="2 3">
    <name type="scientific">Jutongia hominis</name>
    <dbReference type="NCBI Taxonomy" id="2763664"/>
    <lineage>
        <taxon>Bacteria</taxon>
        <taxon>Bacillati</taxon>
        <taxon>Bacillota</taxon>
        <taxon>Clostridia</taxon>
        <taxon>Lachnospirales</taxon>
        <taxon>Lachnospiraceae</taxon>
        <taxon>Jutongia</taxon>
    </lineage>
</organism>
<dbReference type="Gene3D" id="2.60.200.20">
    <property type="match status" value="1"/>
</dbReference>
<gene>
    <name evidence="2" type="ORF">H8700_07075</name>
</gene>
<keyword evidence="3" id="KW-1185">Reference proteome</keyword>